<dbReference type="FunFam" id="3.30.200.20:FF:000059">
    <property type="entry name" value="S-receptor-like serine/threonine-protein kinase"/>
    <property type="match status" value="1"/>
</dbReference>
<dbReference type="InterPro" id="IPR011009">
    <property type="entry name" value="Kinase-like_dom_sf"/>
</dbReference>
<dbReference type="SUPFAM" id="SSF51110">
    <property type="entry name" value="alpha-D-mannose-specific plant lectins"/>
    <property type="match status" value="1"/>
</dbReference>
<keyword evidence="7" id="KW-0430">Lectin</keyword>
<evidence type="ECO:0000256" key="21">
    <source>
        <dbReference type="SAM" id="SignalP"/>
    </source>
</evidence>
<dbReference type="GO" id="GO:0004674">
    <property type="term" value="F:protein serine/threonine kinase activity"/>
    <property type="evidence" value="ECO:0007669"/>
    <property type="project" value="UniProtKB-KW"/>
</dbReference>
<evidence type="ECO:0000259" key="22">
    <source>
        <dbReference type="PROSITE" id="PS50011"/>
    </source>
</evidence>
<keyword evidence="12 20" id="KW-0472">Membrane</keyword>
<keyword evidence="10 18" id="KW-0067">ATP-binding</keyword>
<accession>A0A061GSS9</accession>
<dbReference type="InterPro" id="IPR001245">
    <property type="entry name" value="Ser-Thr/Tyr_kinase_cat_dom"/>
</dbReference>
<evidence type="ECO:0000256" key="19">
    <source>
        <dbReference type="PROSITE-ProRule" id="PRU10141"/>
    </source>
</evidence>
<evidence type="ECO:0000256" key="3">
    <source>
        <dbReference type="ARBA" id="ARBA00022536"/>
    </source>
</evidence>
<evidence type="ECO:0000256" key="15">
    <source>
        <dbReference type="ARBA" id="ARBA00023180"/>
    </source>
</evidence>
<evidence type="ECO:0000256" key="9">
    <source>
        <dbReference type="ARBA" id="ARBA00022777"/>
    </source>
</evidence>
<evidence type="ECO:0000256" key="8">
    <source>
        <dbReference type="ARBA" id="ARBA00022741"/>
    </source>
</evidence>
<feature type="domain" description="Protein kinase" evidence="22">
    <location>
        <begin position="518"/>
        <end position="800"/>
    </location>
</feature>
<dbReference type="Pfam" id="PF00954">
    <property type="entry name" value="S_locus_glycop"/>
    <property type="match status" value="1"/>
</dbReference>
<dbReference type="SMART" id="SM00108">
    <property type="entry name" value="B_lectin"/>
    <property type="match status" value="1"/>
</dbReference>
<evidence type="ECO:0000256" key="20">
    <source>
        <dbReference type="SAM" id="Phobius"/>
    </source>
</evidence>
<keyword evidence="25" id="KW-1185">Reference proteome</keyword>
<dbReference type="InterPro" id="IPR051343">
    <property type="entry name" value="G-type_lectin_kinases/EP1-like"/>
</dbReference>
<evidence type="ECO:0000313" key="25">
    <source>
        <dbReference type="Proteomes" id="UP000026915"/>
    </source>
</evidence>
<keyword evidence="5 20" id="KW-0812">Transmembrane</keyword>
<evidence type="ECO:0000256" key="12">
    <source>
        <dbReference type="ARBA" id="ARBA00023136"/>
    </source>
</evidence>
<keyword evidence="4 18" id="KW-0808">Transferase</keyword>
<dbReference type="Gene3D" id="1.10.510.10">
    <property type="entry name" value="Transferase(Phosphotransferase) domain 1"/>
    <property type="match status" value="1"/>
</dbReference>
<evidence type="ECO:0000256" key="18">
    <source>
        <dbReference type="PIRNR" id="PIRNR000641"/>
    </source>
</evidence>
<evidence type="ECO:0000256" key="4">
    <source>
        <dbReference type="ARBA" id="ARBA00022679"/>
    </source>
</evidence>
<dbReference type="Proteomes" id="UP000026915">
    <property type="component" value="Chromosome 9"/>
</dbReference>
<dbReference type="OMA" id="FRENSCW"/>
<reference evidence="24 25" key="1">
    <citation type="journal article" date="2013" name="Genome Biol.">
        <title>The genome sequence of the most widely cultivated cacao type and its use to identify candidate genes regulating pod color.</title>
        <authorList>
            <person name="Motamayor J.C."/>
            <person name="Mockaitis K."/>
            <person name="Schmutz J."/>
            <person name="Haiminen N."/>
            <person name="Iii D.L."/>
            <person name="Cornejo O."/>
            <person name="Findley S.D."/>
            <person name="Zheng P."/>
            <person name="Utro F."/>
            <person name="Royaert S."/>
            <person name="Saski C."/>
            <person name="Jenkins J."/>
            <person name="Podicheti R."/>
            <person name="Zhao M."/>
            <person name="Scheffler B.E."/>
            <person name="Stack J.C."/>
            <person name="Feltus F.A."/>
            <person name="Mustiga G.M."/>
            <person name="Amores F."/>
            <person name="Phillips W."/>
            <person name="Marelli J.P."/>
            <person name="May G.D."/>
            <person name="Shapiro H."/>
            <person name="Ma J."/>
            <person name="Bustamante C.D."/>
            <person name="Schnell R.J."/>
            <person name="Main D."/>
            <person name="Gilbert D."/>
            <person name="Parida L."/>
            <person name="Kuhn D.N."/>
        </authorList>
    </citation>
    <scope>NUCLEOTIDE SEQUENCE [LARGE SCALE GENOMIC DNA]</scope>
    <source>
        <strain evidence="25">cv. Matina 1-6</strain>
    </source>
</reference>
<keyword evidence="13" id="KW-1015">Disulfide bond</keyword>
<dbReference type="EC" id="2.7.11.1" evidence="18"/>
<evidence type="ECO:0000256" key="6">
    <source>
        <dbReference type="ARBA" id="ARBA00022729"/>
    </source>
</evidence>
<keyword evidence="6 21" id="KW-0732">Signal</keyword>
<feature type="binding site" evidence="19">
    <location>
        <position position="552"/>
    </location>
    <ligand>
        <name>ATP</name>
        <dbReference type="ChEBI" id="CHEBI:30616"/>
    </ligand>
</feature>
<dbReference type="GO" id="GO:0016020">
    <property type="term" value="C:membrane"/>
    <property type="evidence" value="ECO:0007669"/>
    <property type="project" value="UniProtKB-SubCell"/>
</dbReference>
<keyword evidence="9 18" id="KW-0418">Kinase</keyword>
<dbReference type="Pfam" id="PF07714">
    <property type="entry name" value="PK_Tyr_Ser-Thr"/>
    <property type="match status" value="1"/>
</dbReference>
<evidence type="ECO:0000256" key="1">
    <source>
        <dbReference type="ARBA" id="ARBA00004479"/>
    </source>
</evidence>
<feature type="signal peptide" evidence="21">
    <location>
        <begin position="1"/>
        <end position="21"/>
    </location>
</feature>
<feature type="domain" description="Bulb-type lectin" evidence="23">
    <location>
        <begin position="28"/>
        <end position="149"/>
    </location>
</feature>
<gene>
    <name evidence="24" type="ORF">TCM_040416</name>
</gene>
<comment type="catalytic activity">
    <reaction evidence="17 18">
        <text>L-seryl-[protein] + ATP = O-phospho-L-seryl-[protein] + ADP + H(+)</text>
        <dbReference type="Rhea" id="RHEA:17989"/>
        <dbReference type="Rhea" id="RHEA-COMP:9863"/>
        <dbReference type="Rhea" id="RHEA-COMP:11604"/>
        <dbReference type="ChEBI" id="CHEBI:15378"/>
        <dbReference type="ChEBI" id="CHEBI:29999"/>
        <dbReference type="ChEBI" id="CHEBI:30616"/>
        <dbReference type="ChEBI" id="CHEBI:83421"/>
        <dbReference type="ChEBI" id="CHEBI:456216"/>
        <dbReference type="EC" id="2.7.11.1"/>
    </reaction>
</comment>
<dbReference type="Gene3D" id="3.30.200.20">
    <property type="entry name" value="Phosphorylase Kinase, domain 1"/>
    <property type="match status" value="1"/>
</dbReference>
<evidence type="ECO:0000313" key="24">
    <source>
        <dbReference type="EMBL" id="EOY32483.1"/>
    </source>
</evidence>
<dbReference type="Gene3D" id="2.90.10.10">
    <property type="entry name" value="Bulb-type lectin domain"/>
    <property type="match status" value="2"/>
</dbReference>
<dbReference type="eggNOG" id="ENOG502QQEW">
    <property type="taxonomic scope" value="Eukaryota"/>
</dbReference>
<dbReference type="PANTHER" id="PTHR47976">
    <property type="entry name" value="G-TYPE LECTIN S-RECEPTOR-LIKE SERINE/THREONINE-PROTEIN KINASE SD2-5"/>
    <property type="match status" value="1"/>
</dbReference>
<feature type="transmembrane region" description="Helical" evidence="20">
    <location>
        <begin position="465"/>
        <end position="489"/>
    </location>
</feature>
<dbReference type="CDD" id="cd01098">
    <property type="entry name" value="PAN_AP_plant"/>
    <property type="match status" value="1"/>
</dbReference>
<dbReference type="InterPro" id="IPR008271">
    <property type="entry name" value="Ser/Thr_kinase_AS"/>
</dbReference>
<dbReference type="GO" id="GO:0005524">
    <property type="term" value="F:ATP binding"/>
    <property type="evidence" value="ECO:0007669"/>
    <property type="project" value="UniProtKB-UniRule"/>
</dbReference>
<dbReference type="PROSITE" id="PS00107">
    <property type="entry name" value="PROTEIN_KINASE_ATP"/>
    <property type="match status" value="1"/>
</dbReference>
<dbReference type="InterPro" id="IPR001480">
    <property type="entry name" value="Bulb-type_lectin_dom"/>
</dbReference>
<evidence type="ECO:0000256" key="10">
    <source>
        <dbReference type="ARBA" id="ARBA00022840"/>
    </source>
</evidence>
<evidence type="ECO:0000256" key="17">
    <source>
        <dbReference type="ARBA" id="ARBA00048679"/>
    </source>
</evidence>
<dbReference type="InterPro" id="IPR017441">
    <property type="entry name" value="Protein_kinase_ATP_BS"/>
</dbReference>
<dbReference type="InterPro" id="IPR000719">
    <property type="entry name" value="Prot_kinase_dom"/>
</dbReference>
<organism evidence="24 25">
    <name type="scientific">Theobroma cacao</name>
    <name type="common">Cacao</name>
    <name type="synonym">Cocoa</name>
    <dbReference type="NCBI Taxonomy" id="3641"/>
    <lineage>
        <taxon>Eukaryota</taxon>
        <taxon>Viridiplantae</taxon>
        <taxon>Streptophyta</taxon>
        <taxon>Embryophyta</taxon>
        <taxon>Tracheophyta</taxon>
        <taxon>Spermatophyta</taxon>
        <taxon>Magnoliopsida</taxon>
        <taxon>eudicotyledons</taxon>
        <taxon>Gunneridae</taxon>
        <taxon>Pentapetalae</taxon>
        <taxon>rosids</taxon>
        <taxon>malvids</taxon>
        <taxon>Malvales</taxon>
        <taxon>Malvaceae</taxon>
        <taxon>Byttnerioideae</taxon>
        <taxon>Theobroma</taxon>
    </lineage>
</organism>
<dbReference type="FunFam" id="2.90.10.10:FF:000013">
    <property type="entry name" value="G-type lectin S-receptor-like serine/threonine-protein kinase LECRK1"/>
    <property type="match status" value="1"/>
</dbReference>
<dbReference type="InterPro" id="IPR036426">
    <property type="entry name" value="Bulb-type_lectin_dom_sf"/>
</dbReference>
<dbReference type="GO" id="GO:0004672">
    <property type="term" value="F:protein kinase activity"/>
    <property type="evidence" value="ECO:0000318"/>
    <property type="project" value="GO_Central"/>
</dbReference>
<dbReference type="HOGENOM" id="CLU_000288_116_2_1"/>
<dbReference type="Gramene" id="EOY32483">
    <property type="protein sequence ID" value="EOY32483"/>
    <property type="gene ID" value="TCM_040416"/>
</dbReference>
<dbReference type="AlphaFoldDB" id="A0A061GSS9"/>
<dbReference type="GO" id="GO:0048544">
    <property type="term" value="P:recognition of pollen"/>
    <property type="evidence" value="ECO:0007669"/>
    <property type="project" value="InterPro"/>
</dbReference>
<dbReference type="GO" id="GO:0106310">
    <property type="term" value="F:protein serine kinase activity"/>
    <property type="evidence" value="ECO:0007669"/>
    <property type="project" value="RHEA"/>
</dbReference>
<dbReference type="EMBL" id="CM001887">
    <property type="protein sequence ID" value="EOY32483.1"/>
    <property type="molecule type" value="Genomic_DNA"/>
</dbReference>
<dbReference type="PROSITE" id="PS00108">
    <property type="entry name" value="PROTEIN_KINASE_ST"/>
    <property type="match status" value="1"/>
</dbReference>
<proteinExistence type="inferred from homology"/>
<dbReference type="InterPro" id="IPR000858">
    <property type="entry name" value="S_locus_glycoprot_dom"/>
</dbReference>
<sequence>MAFASCTFIFFLLLLPLLAIAQTDGRVAVGASLTAAHNASPWLSTSGDFAFGFHPTDNEDLFLLSIWFDKIPGKTVVWYAHEDGNPVLVPEGSKIVLNAENGLLLSNARGELVWKSAVARADVAYGVMNDTGNFAIKSRNSDMLWESFAHPTDTLLPAQIMKINGQLFSRQKENNFSRGRFLLSLRENGDLVLNIVNLPTNLVYDGDGPYYNSHTSDPANESNSGNQLIFNESGDVYVLRRNGQRSLLGTGSTLPTPREDFYQRATLDFDGVFAQYYYPKINTGNDSWSTVWYQPENICLRVGGLGSGACGFNSICSLNENGRPTCNCPPGFSFLDPNDNYGSCERDGELDCHEDGQISKEDLYDIEVLPDTNWPTSDYERYGTNYDEQDCKTSCLNDCFCVVAIYGGGSCWMKKLPLSNGRKNSSDKSKAFIKVPRGDRPPSFPNLREADDDKNKRNLIITGSVLLGTSVFVNLALIGALCLSFFFIYKKKLSKIDQGGLETNLRLFTYKELAEATNGFEEKLGRGAFGVVYKGTTRMSASGSRISIAVKKLDRVVTDGDKEFKTEINVIGRTHHKNLVQLLGICEEGEQRLLVYEFLSNGTLAEYLFGNRKPSWCQRTQIALGVARGLVYLHEECSTQIIHCDIKPQNILLDDNYDARISDFGLSKLLMMDQTQTKTAIRGTKGYVAPEWFRNLPVTVKVDVYSFGVLLLEIICCRRSVVDEEMGDEGNIILTYWAYDCYSEGKIDALVSEDMEVMNDTKSLERFLMVAFWCIQEDPCLRPSMRKVIQMLEGVVHVTVPPNPSPFSTIG</sequence>
<dbReference type="PROSITE" id="PS50011">
    <property type="entry name" value="PROTEIN_KINASE_DOM"/>
    <property type="match status" value="1"/>
</dbReference>
<feature type="chain" id="PRO_5001599421" description="Receptor-like serine/threonine-protein kinase" evidence="21">
    <location>
        <begin position="22"/>
        <end position="811"/>
    </location>
</feature>
<dbReference type="InterPro" id="IPR024171">
    <property type="entry name" value="SRK-like_kinase"/>
</dbReference>
<keyword evidence="11 20" id="KW-1133">Transmembrane helix</keyword>
<evidence type="ECO:0000256" key="5">
    <source>
        <dbReference type="ARBA" id="ARBA00022692"/>
    </source>
</evidence>
<dbReference type="PIRSF" id="PIRSF000641">
    <property type="entry name" value="SRK"/>
    <property type="match status" value="1"/>
</dbReference>
<dbReference type="FunFam" id="2.90.10.30:FF:000001">
    <property type="entry name" value="Serine/threonine-protein kinase"/>
    <property type="match status" value="1"/>
</dbReference>
<dbReference type="SUPFAM" id="SSF56112">
    <property type="entry name" value="Protein kinase-like (PK-like)"/>
    <property type="match status" value="1"/>
</dbReference>
<protein>
    <recommendedName>
        <fullName evidence="18">Receptor-like serine/threonine-protein kinase</fullName>
        <ecNumber evidence="18">2.7.11.1</ecNumber>
    </recommendedName>
</protein>
<keyword evidence="2 18" id="KW-0723">Serine/threonine-protein kinase</keyword>
<evidence type="ECO:0000256" key="7">
    <source>
        <dbReference type="ARBA" id="ARBA00022734"/>
    </source>
</evidence>
<keyword evidence="15" id="KW-0325">Glycoprotein</keyword>
<comment type="subcellular location">
    <subcellularLocation>
        <location evidence="1">Membrane</location>
        <topology evidence="1">Single-pass type I membrane protein</topology>
    </subcellularLocation>
</comment>
<dbReference type="GO" id="GO:0030246">
    <property type="term" value="F:carbohydrate binding"/>
    <property type="evidence" value="ECO:0007669"/>
    <property type="project" value="UniProtKB-KW"/>
</dbReference>
<name>A0A061GSS9_THECC</name>
<keyword evidence="3" id="KW-0245">EGF-like domain</keyword>
<comment type="similarity">
    <text evidence="18">Belongs to the protein kinase superfamily. Ser/Thr protein kinase family.</text>
</comment>
<dbReference type="PANTHER" id="PTHR47976:SF15">
    <property type="entry name" value="G-TYPE LECTIN S-RECEPTOR-LIKE SERINE_THREONINE-PROTEIN KINASE RLK1"/>
    <property type="match status" value="1"/>
</dbReference>
<evidence type="ECO:0000256" key="14">
    <source>
        <dbReference type="ARBA" id="ARBA00023170"/>
    </source>
</evidence>
<dbReference type="PROSITE" id="PS50927">
    <property type="entry name" value="BULB_LECTIN"/>
    <property type="match status" value="1"/>
</dbReference>
<keyword evidence="14" id="KW-0675">Receptor</keyword>
<comment type="catalytic activity">
    <reaction evidence="16 18">
        <text>L-threonyl-[protein] + ATP = O-phospho-L-threonyl-[protein] + ADP + H(+)</text>
        <dbReference type="Rhea" id="RHEA:46608"/>
        <dbReference type="Rhea" id="RHEA-COMP:11060"/>
        <dbReference type="Rhea" id="RHEA-COMP:11605"/>
        <dbReference type="ChEBI" id="CHEBI:15378"/>
        <dbReference type="ChEBI" id="CHEBI:30013"/>
        <dbReference type="ChEBI" id="CHEBI:30616"/>
        <dbReference type="ChEBI" id="CHEBI:61977"/>
        <dbReference type="ChEBI" id="CHEBI:456216"/>
        <dbReference type="EC" id="2.7.11.1"/>
    </reaction>
</comment>
<dbReference type="FunFam" id="1.10.510.10:FF:000237">
    <property type="entry name" value="G-type lectin S-receptor-like serine/threonine-protein kinase"/>
    <property type="match status" value="1"/>
</dbReference>
<evidence type="ECO:0000256" key="13">
    <source>
        <dbReference type="ARBA" id="ARBA00023157"/>
    </source>
</evidence>
<evidence type="ECO:0000256" key="11">
    <source>
        <dbReference type="ARBA" id="ARBA00022989"/>
    </source>
</evidence>
<dbReference type="Pfam" id="PF01453">
    <property type="entry name" value="B_lectin"/>
    <property type="match status" value="1"/>
</dbReference>
<dbReference type="InParanoid" id="A0A061GSS9"/>
<evidence type="ECO:0000259" key="23">
    <source>
        <dbReference type="PROSITE" id="PS50927"/>
    </source>
</evidence>
<dbReference type="SMART" id="SM00220">
    <property type="entry name" value="S_TKc"/>
    <property type="match status" value="1"/>
</dbReference>
<keyword evidence="8 18" id="KW-0547">Nucleotide-binding</keyword>
<evidence type="ECO:0000256" key="16">
    <source>
        <dbReference type="ARBA" id="ARBA00047899"/>
    </source>
</evidence>
<dbReference type="FunCoup" id="A0A061GSS9">
    <property type="interactions" value="75"/>
</dbReference>
<evidence type="ECO:0000256" key="2">
    <source>
        <dbReference type="ARBA" id="ARBA00022527"/>
    </source>
</evidence>